<dbReference type="Gene3D" id="1.10.510.10">
    <property type="entry name" value="Transferase(Phosphotransferase) domain 1"/>
    <property type="match status" value="1"/>
</dbReference>
<reference evidence="7" key="2">
    <citation type="submission" date="2015-06" db="UniProtKB">
        <authorList>
            <consortium name="EnsemblMetazoa"/>
        </authorList>
    </citation>
    <scope>IDENTIFICATION</scope>
</reference>
<keyword evidence="3" id="KW-0547">Nucleotide-binding</keyword>
<dbReference type="EnsemblMetazoa" id="MESCA011365-RA">
    <property type="protein sequence ID" value="MESCA011365-PA"/>
    <property type="gene ID" value="MESCA011365"/>
</dbReference>
<feature type="domain" description="Protein kinase" evidence="6">
    <location>
        <begin position="1"/>
        <end position="118"/>
    </location>
</feature>
<dbReference type="InterPro" id="IPR000719">
    <property type="entry name" value="Prot_kinase_dom"/>
</dbReference>
<keyword evidence="2" id="KW-0808">Transferase</keyword>
<dbReference type="GO" id="GO:0005524">
    <property type="term" value="F:ATP binding"/>
    <property type="evidence" value="ECO:0007669"/>
    <property type="project" value="UniProtKB-KW"/>
</dbReference>
<dbReference type="Pfam" id="PF00069">
    <property type="entry name" value="Pkinase"/>
    <property type="match status" value="1"/>
</dbReference>
<keyword evidence="8" id="KW-1185">Reference proteome</keyword>
<dbReference type="InterPro" id="IPR011009">
    <property type="entry name" value="Kinase-like_dom_sf"/>
</dbReference>
<evidence type="ECO:0000256" key="4">
    <source>
        <dbReference type="ARBA" id="ARBA00022777"/>
    </source>
</evidence>
<dbReference type="SMART" id="SM00220">
    <property type="entry name" value="S_TKc"/>
    <property type="match status" value="1"/>
</dbReference>
<evidence type="ECO:0000256" key="3">
    <source>
        <dbReference type="ARBA" id="ARBA00022741"/>
    </source>
</evidence>
<dbReference type="GO" id="GO:0004674">
    <property type="term" value="F:protein serine/threonine kinase activity"/>
    <property type="evidence" value="ECO:0007669"/>
    <property type="project" value="UniProtKB-KW"/>
</dbReference>
<sequence>MQLKIADFGLATQLKRADEKHMTMCGTPNYISPEVVSRTSHGLPADVWGLGCMFYTLLVGRPPFDTDAVQSTLTKVVMSDFYLPEHLSFEAKDLIVKFLKKNPMERIPLENVMSHPFMVKNCNQYGEYNSTVSSMDSGIITFSSNNSSQPHQYRAPMKPLLSSTQHNQMQYDSIDS</sequence>
<dbReference type="GO" id="GO:0005634">
    <property type="term" value="C:nucleus"/>
    <property type="evidence" value="ECO:0007669"/>
    <property type="project" value="TreeGrafter"/>
</dbReference>
<proteinExistence type="predicted"/>
<keyword evidence="1" id="KW-0723">Serine/threonine-protein kinase</keyword>
<evidence type="ECO:0000313" key="7">
    <source>
        <dbReference type="EnsemblMetazoa" id="MESCA011365-PA"/>
    </source>
</evidence>
<dbReference type="EMBL" id="CAQQ02184740">
    <property type="status" value="NOT_ANNOTATED_CDS"/>
    <property type="molecule type" value="Genomic_DNA"/>
</dbReference>
<keyword evidence="4" id="KW-0418">Kinase</keyword>
<evidence type="ECO:0000256" key="2">
    <source>
        <dbReference type="ARBA" id="ARBA00022679"/>
    </source>
</evidence>
<evidence type="ECO:0000256" key="5">
    <source>
        <dbReference type="ARBA" id="ARBA00022840"/>
    </source>
</evidence>
<dbReference type="OMA" id="NERICHR"/>
<evidence type="ECO:0000256" key="1">
    <source>
        <dbReference type="ARBA" id="ARBA00022527"/>
    </source>
</evidence>
<evidence type="ECO:0000259" key="6">
    <source>
        <dbReference type="PROSITE" id="PS50011"/>
    </source>
</evidence>
<dbReference type="STRING" id="36166.T1H4Z2"/>
<accession>T1H4Z2</accession>
<dbReference type="AlphaFoldDB" id="T1H4Z2"/>
<dbReference type="HOGENOM" id="CLU_1528926_0_0_1"/>
<dbReference type="SUPFAM" id="SSF56112">
    <property type="entry name" value="Protein kinase-like (PK-like)"/>
    <property type="match status" value="1"/>
</dbReference>
<reference evidence="8" key="1">
    <citation type="submission" date="2013-02" db="EMBL/GenBank/DDBJ databases">
        <authorList>
            <person name="Hughes D."/>
        </authorList>
    </citation>
    <scope>NUCLEOTIDE SEQUENCE</scope>
    <source>
        <strain>Durham</strain>
        <strain evidence="8">NC isolate 2 -- Noor lab</strain>
    </source>
</reference>
<dbReference type="PANTHER" id="PTHR24345">
    <property type="entry name" value="SERINE/THREONINE-PROTEIN KINASE PLK"/>
    <property type="match status" value="1"/>
</dbReference>
<dbReference type="EMBL" id="CAQQ02184741">
    <property type="status" value="NOT_ANNOTATED_CDS"/>
    <property type="molecule type" value="Genomic_DNA"/>
</dbReference>
<dbReference type="Proteomes" id="UP000015102">
    <property type="component" value="Unassembled WGS sequence"/>
</dbReference>
<keyword evidence="5" id="KW-0067">ATP-binding</keyword>
<dbReference type="PANTHER" id="PTHR24345:SF91">
    <property type="entry name" value="SERINE_THREONINE-PROTEIN KINASE PLK4"/>
    <property type="match status" value="1"/>
</dbReference>
<dbReference type="PROSITE" id="PS50011">
    <property type="entry name" value="PROTEIN_KINASE_DOM"/>
    <property type="match status" value="1"/>
</dbReference>
<evidence type="ECO:0000313" key="8">
    <source>
        <dbReference type="Proteomes" id="UP000015102"/>
    </source>
</evidence>
<organism evidence="7 8">
    <name type="scientific">Megaselia scalaris</name>
    <name type="common">Humpbacked fly</name>
    <name type="synonym">Phora scalaris</name>
    <dbReference type="NCBI Taxonomy" id="36166"/>
    <lineage>
        <taxon>Eukaryota</taxon>
        <taxon>Metazoa</taxon>
        <taxon>Ecdysozoa</taxon>
        <taxon>Arthropoda</taxon>
        <taxon>Hexapoda</taxon>
        <taxon>Insecta</taxon>
        <taxon>Pterygota</taxon>
        <taxon>Neoptera</taxon>
        <taxon>Endopterygota</taxon>
        <taxon>Diptera</taxon>
        <taxon>Brachycera</taxon>
        <taxon>Muscomorpha</taxon>
        <taxon>Platypezoidea</taxon>
        <taxon>Phoridae</taxon>
        <taxon>Megaseliini</taxon>
        <taxon>Megaselia</taxon>
    </lineage>
</organism>
<protein>
    <recommendedName>
        <fullName evidence="6">Protein kinase domain-containing protein</fullName>
    </recommendedName>
</protein>
<name>T1H4Z2_MEGSC</name>